<dbReference type="Proteomes" id="UP000002630">
    <property type="component" value="Linkage Group LG06"/>
</dbReference>
<gene>
    <name evidence="1" type="ORF">Esi_0211_0046</name>
</gene>
<dbReference type="EMBL" id="FN648389">
    <property type="protein sequence ID" value="CBJ49216.1"/>
    <property type="molecule type" value="Genomic_DNA"/>
</dbReference>
<dbReference type="GO" id="GO:0032259">
    <property type="term" value="P:methylation"/>
    <property type="evidence" value="ECO:0007669"/>
    <property type="project" value="UniProtKB-KW"/>
</dbReference>
<dbReference type="AlphaFoldDB" id="D7FR91"/>
<evidence type="ECO:0000313" key="2">
    <source>
        <dbReference type="Proteomes" id="UP000002630"/>
    </source>
</evidence>
<name>D7FR91_ECTSI</name>
<dbReference type="EMBL" id="FN649731">
    <property type="protein sequence ID" value="CBJ49216.1"/>
    <property type="molecule type" value="Genomic_DNA"/>
</dbReference>
<dbReference type="OrthoDB" id="8300106at2759"/>
<dbReference type="InParanoid" id="D7FR91"/>
<sequence>MFRQKFSKRTYAVEPIPFMNEVFVSGPFKSAKVGSTSDSTFTTRHNDGPYALLPFYRPGSTSLLRW</sequence>
<accession>D7FR91</accession>
<dbReference type="GO" id="GO:0008168">
    <property type="term" value="F:methyltransferase activity"/>
    <property type="evidence" value="ECO:0007669"/>
    <property type="project" value="UniProtKB-KW"/>
</dbReference>
<reference evidence="1 2" key="1">
    <citation type="journal article" date="2010" name="Nature">
        <title>The Ectocarpus genome and the independent evolution of multicellularity in brown algae.</title>
        <authorList>
            <person name="Cock J.M."/>
            <person name="Sterck L."/>
            <person name="Rouze P."/>
            <person name="Scornet D."/>
            <person name="Allen A.E."/>
            <person name="Amoutzias G."/>
            <person name="Anthouard V."/>
            <person name="Artiguenave F."/>
            <person name="Aury J.M."/>
            <person name="Badger J.H."/>
            <person name="Beszteri B."/>
            <person name="Billiau K."/>
            <person name="Bonnet E."/>
            <person name="Bothwell J.H."/>
            <person name="Bowler C."/>
            <person name="Boyen C."/>
            <person name="Brownlee C."/>
            <person name="Carrano C.J."/>
            <person name="Charrier B."/>
            <person name="Cho G.Y."/>
            <person name="Coelho S.M."/>
            <person name="Collen J."/>
            <person name="Corre E."/>
            <person name="Da Silva C."/>
            <person name="Delage L."/>
            <person name="Delaroque N."/>
            <person name="Dittami S.M."/>
            <person name="Doulbeau S."/>
            <person name="Elias M."/>
            <person name="Farnham G."/>
            <person name="Gachon C.M."/>
            <person name="Gschloessl B."/>
            <person name="Heesch S."/>
            <person name="Jabbari K."/>
            <person name="Jubin C."/>
            <person name="Kawai H."/>
            <person name="Kimura K."/>
            <person name="Kloareg B."/>
            <person name="Kupper F.C."/>
            <person name="Lang D."/>
            <person name="Le Bail A."/>
            <person name="Leblanc C."/>
            <person name="Lerouge P."/>
            <person name="Lohr M."/>
            <person name="Lopez P.J."/>
            <person name="Martens C."/>
            <person name="Maumus F."/>
            <person name="Michel G."/>
            <person name="Miranda-Saavedra D."/>
            <person name="Morales J."/>
            <person name="Moreau H."/>
            <person name="Motomura T."/>
            <person name="Nagasato C."/>
            <person name="Napoli C.A."/>
            <person name="Nelson D.R."/>
            <person name="Nyvall-Collen P."/>
            <person name="Peters A.F."/>
            <person name="Pommier C."/>
            <person name="Potin P."/>
            <person name="Poulain J."/>
            <person name="Quesneville H."/>
            <person name="Read B."/>
            <person name="Rensing S.A."/>
            <person name="Ritter A."/>
            <person name="Rousvoal S."/>
            <person name="Samanta M."/>
            <person name="Samson G."/>
            <person name="Schroeder D.C."/>
            <person name="Segurens B."/>
            <person name="Strittmatter M."/>
            <person name="Tonon T."/>
            <person name="Tregear J.W."/>
            <person name="Valentin K."/>
            <person name="von Dassow P."/>
            <person name="Yamagishi T."/>
            <person name="Van de Peer Y."/>
            <person name="Wincker P."/>
        </authorList>
    </citation>
    <scope>NUCLEOTIDE SEQUENCE [LARGE SCALE GENOMIC DNA]</scope>
    <source>
        <strain evidence="2">Ec32 / CCAP1310/4</strain>
    </source>
</reference>
<protein>
    <submittedName>
        <fullName evidence="1">Phospholipidmethyltransferase</fullName>
    </submittedName>
</protein>
<evidence type="ECO:0000313" key="1">
    <source>
        <dbReference type="EMBL" id="CBJ49216.1"/>
    </source>
</evidence>
<organism evidence="1 2">
    <name type="scientific">Ectocarpus siliculosus</name>
    <name type="common">Brown alga</name>
    <name type="synonym">Conferva siliculosa</name>
    <dbReference type="NCBI Taxonomy" id="2880"/>
    <lineage>
        <taxon>Eukaryota</taxon>
        <taxon>Sar</taxon>
        <taxon>Stramenopiles</taxon>
        <taxon>Ochrophyta</taxon>
        <taxon>PX clade</taxon>
        <taxon>Phaeophyceae</taxon>
        <taxon>Ectocarpales</taxon>
        <taxon>Ectocarpaceae</taxon>
        <taxon>Ectocarpus</taxon>
    </lineage>
</organism>
<keyword evidence="2" id="KW-1185">Reference proteome</keyword>
<proteinExistence type="predicted"/>